<feature type="domain" description="CN hydrolase" evidence="2">
    <location>
        <begin position="1"/>
        <end position="239"/>
    </location>
</feature>
<dbReference type="PANTHER" id="PTHR23088">
    <property type="entry name" value="NITRILASE-RELATED"/>
    <property type="match status" value="1"/>
</dbReference>
<organism evidence="3 4">
    <name type="scientific">Paraliobacillus quinghaiensis</name>
    <dbReference type="NCBI Taxonomy" id="470815"/>
    <lineage>
        <taxon>Bacteria</taxon>
        <taxon>Bacillati</taxon>
        <taxon>Bacillota</taxon>
        <taxon>Bacilli</taxon>
        <taxon>Bacillales</taxon>
        <taxon>Bacillaceae</taxon>
        <taxon>Paraliobacillus</taxon>
    </lineage>
</organism>
<dbReference type="Pfam" id="PF00795">
    <property type="entry name" value="CN_hydrolase"/>
    <property type="match status" value="1"/>
</dbReference>
<evidence type="ECO:0000313" key="3">
    <source>
        <dbReference type="EMBL" id="GGM33875.1"/>
    </source>
</evidence>
<dbReference type="AlphaFoldDB" id="A0A917WVX3"/>
<dbReference type="GO" id="GO:0016787">
    <property type="term" value="F:hydrolase activity"/>
    <property type="evidence" value="ECO:0007669"/>
    <property type="project" value="UniProtKB-KW"/>
</dbReference>
<dbReference type="InterPro" id="IPR003010">
    <property type="entry name" value="C-N_Hydrolase"/>
</dbReference>
<sequence length="262" mass="29689">MTLSIALFQMDIAFGKPDANKQKIHDSFIEIAEKNIDIVVLPELWTTGYDLTRLDEIADRNAKDSIAFLSSLAKQYNVNIVGGSIAKLTEQGNTNDMLVINRDGELVKEYEKAHLFRLMDEEKHLIEGKTDGLFELEGEPSAGVICYDIRFPEWIRTHMLDGAKMLFVVAEWPLARIDHWKALLLSRAIENQCFVIACNRVGSDPNNEFGGHSMIIGPWGEIILDTDTTEGIFLGEIDLNEVDKVRNTIPIFSDRRPDMYRS</sequence>
<dbReference type="PROSITE" id="PS50263">
    <property type="entry name" value="CN_HYDROLASE"/>
    <property type="match status" value="1"/>
</dbReference>
<dbReference type="EMBL" id="BMLG01000010">
    <property type="protein sequence ID" value="GGM33875.1"/>
    <property type="molecule type" value="Genomic_DNA"/>
</dbReference>
<gene>
    <name evidence="3" type="ORF">GCM10011351_19790</name>
</gene>
<dbReference type="SUPFAM" id="SSF56317">
    <property type="entry name" value="Carbon-nitrogen hydrolase"/>
    <property type="match status" value="1"/>
</dbReference>
<accession>A0A917WVX3</accession>
<dbReference type="InterPro" id="IPR036526">
    <property type="entry name" value="C-N_Hydrolase_sf"/>
</dbReference>
<dbReference type="Proteomes" id="UP000618460">
    <property type="component" value="Unassembled WGS sequence"/>
</dbReference>
<evidence type="ECO:0000259" key="2">
    <source>
        <dbReference type="PROSITE" id="PS50263"/>
    </source>
</evidence>
<comment type="caution">
    <text evidence="3">The sequence shown here is derived from an EMBL/GenBank/DDBJ whole genome shotgun (WGS) entry which is preliminary data.</text>
</comment>
<reference evidence="3" key="2">
    <citation type="submission" date="2020-09" db="EMBL/GenBank/DDBJ databases">
        <authorList>
            <person name="Sun Q."/>
            <person name="Zhou Y."/>
        </authorList>
    </citation>
    <scope>NUCLEOTIDE SEQUENCE</scope>
    <source>
        <strain evidence="3">CGMCC 1.6333</strain>
    </source>
</reference>
<dbReference type="PANTHER" id="PTHR23088:SF27">
    <property type="entry name" value="DEAMINATED GLUTATHIONE AMIDASE"/>
    <property type="match status" value="1"/>
</dbReference>
<dbReference type="Gene3D" id="3.60.110.10">
    <property type="entry name" value="Carbon-nitrogen hydrolase"/>
    <property type="match status" value="1"/>
</dbReference>
<proteinExistence type="inferred from homology"/>
<dbReference type="RefSeq" id="WP_188618807.1">
    <property type="nucleotide sequence ID" value="NZ_BMLG01000010.1"/>
</dbReference>
<keyword evidence="3" id="KW-0378">Hydrolase</keyword>
<dbReference type="CDD" id="cd07583">
    <property type="entry name" value="nitrilase_5"/>
    <property type="match status" value="1"/>
</dbReference>
<reference evidence="3" key="1">
    <citation type="journal article" date="2014" name="Int. J. Syst. Evol. Microbiol.">
        <title>Complete genome sequence of Corynebacterium casei LMG S-19264T (=DSM 44701T), isolated from a smear-ripened cheese.</title>
        <authorList>
            <consortium name="US DOE Joint Genome Institute (JGI-PGF)"/>
            <person name="Walter F."/>
            <person name="Albersmeier A."/>
            <person name="Kalinowski J."/>
            <person name="Ruckert C."/>
        </authorList>
    </citation>
    <scope>NUCLEOTIDE SEQUENCE</scope>
    <source>
        <strain evidence="3">CGMCC 1.6333</strain>
    </source>
</reference>
<name>A0A917WVX3_9BACI</name>
<keyword evidence="4" id="KW-1185">Reference proteome</keyword>
<protein>
    <submittedName>
        <fullName evidence="3">Hydrolase</fullName>
    </submittedName>
</protein>
<evidence type="ECO:0000313" key="4">
    <source>
        <dbReference type="Proteomes" id="UP000618460"/>
    </source>
</evidence>
<comment type="similarity">
    <text evidence="1">Belongs to the carbon-nitrogen hydrolase superfamily. NIT1/NIT2 family.</text>
</comment>
<evidence type="ECO:0000256" key="1">
    <source>
        <dbReference type="ARBA" id="ARBA00010613"/>
    </source>
</evidence>